<dbReference type="Ensembl" id="ENSNFUT00015033774.1">
    <property type="protein sequence ID" value="ENSNFUP00015032316.1"/>
    <property type="gene ID" value="ENSNFUG00015015833.1"/>
</dbReference>
<evidence type="ECO:0000313" key="2">
    <source>
        <dbReference type="Proteomes" id="UP000694548"/>
    </source>
</evidence>
<dbReference type="Proteomes" id="UP000694548">
    <property type="component" value="Chromosome sgr01"/>
</dbReference>
<reference evidence="1" key="3">
    <citation type="submission" date="2025-09" db="UniProtKB">
        <authorList>
            <consortium name="Ensembl"/>
        </authorList>
    </citation>
    <scope>IDENTIFICATION</scope>
</reference>
<reference evidence="1" key="1">
    <citation type="submission" date="2014-08" db="EMBL/GenBank/DDBJ databases">
        <authorList>
            <person name="Senf B."/>
            <person name="Petzold A."/>
            <person name="Downie B.R."/>
            <person name="Koch P."/>
            <person name="Platzer M."/>
        </authorList>
    </citation>
    <scope>NUCLEOTIDE SEQUENCE [LARGE SCALE GENOMIC DNA]</scope>
    <source>
        <strain evidence="1">GRZ</strain>
    </source>
</reference>
<evidence type="ECO:0000313" key="1">
    <source>
        <dbReference type="Ensembl" id="ENSNFUP00015032316.1"/>
    </source>
</evidence>
<organism evidence="1 2">
    <name type="scientific">Nothobranchius furzeri</name>
    <name type="common">Turquoise killifish</name>
    <dbReference type="NCBI Taxonomy" id="105023"/>
    <lineage>
        <taxon>Eukaryota</taxon>
        <taxon>Metazoa</taxon>
        <taxon>Chordata</taxon>
        <taxon>Craniata</taxon>
        <taxon>Vertebrata</taxon>
        <taxon>Euteleostomi</taxon>
        <taxon>Actinopterygii</taxon>
        <taxon>Neopterygii</taxon>
        <taxon>Teleostei</taxon>
        <taxon>Neoteleostei</taxon>
        <taxon>Acanthomorphata</taxon>
        <taxon>Ovalentaria</taxon>
        <taxon>Atherinomorphae</taxon>
        <taxon>Cyprinodontiformes</taxon>
        <taxon>Nothobranchiidae</taxon>
        <taxon>Nothobranchius</taxon>
    </lineage>
</organism>
<name>A0A8C6MAN8_NOTFU</name>
<sequence>SYVCFKRHQKKQPKRAIHGAVWGSPGRGAVVCKSVCSHRSMSIPYKLKVKPDVFHRSQAYVTVTSDRDRYNERLAEIQARPKTQWVPKSWPPKGHESVPCS</sequence>
<reference evidence="1" key="2">
    <citation type="submission" date="2025-08" db="UniProtKB">
        <authorList>
            <consortium name="Ensembl"/>
        </authorList>
    </citation>
    <scope>IDENTIFICATION</scope>
</reference>
<proteinExistence type="predicted"/>
<protein>
    <submittedName>
        <fullName evidence="1">Uncharacterized protein</fullName>
    </submittedName>
</protein>
<keyword evidence="2" id="KW-1185">Reference proteome</keyword>
<dbReference type="AlphaFoldDB" id="A0A8C6MAN8"/>
<accession>A0A8C6MAN8</accession>